<reference evidence="11 12" key="1">
    <citation type="journal article" date="2025" name="Anaerobe">
        <title>Description of Anaerococcus kampingiae sp. nov., Anaerococcus groningensis sp. nov., Anaerococcus martiniensis sp. nov., and Anaerococcus cruorum sp. nov., isolated from human clinical specimens.</title>
        <authorList>
            <person name="Boiten K.E."/>
            <person name="Meijer J."/>
            <person name="van Wezel E.M."/>
            <person name="Veloo A.C.M."/>
        </authorList>
    </citation>
    <scope>NUCLEOTIDE SEQUENCE [LARGE SCALE GENOMIC DNA]</scope>
    <source>
        <strain evidence="11 12">ENR0831</strain>
    </source>
</reference>
<dbReference type="InterPro" id="IPR036192">
    <property type="entry name" value="Cell_div_ZapA-like_sf"/>
</dbReference>
<comment type="subunit">
    <text evidence="8">Homodimer. Interacts with FtsZ.</text>
</comment>
<keyword evidence="3" id="KW-0963">Cytoplasm</keyword>
<sequence>MSEKKVQVEIDGATYTLLTDENEEQIRDIADYVSGKIAEVKSNKLSYDRELVLASVNIANDLYNVGNRYKRLKEESSEAMEKFPGLVENYKKSVAHNDELIEKIDQLFEENNELKAENESLNKKIIVNEQSDKTIEKLRAELERLQKEVVSLKSENDQLKGSI</sequence>
<evidence type="ECO:0000313" key="12">
    <source>
        <dbReference type="Proteomes" id="UP001637996"/>
    </source>
</evidence>
<proteinExistence type="predicted"/>
<evidence type="ECO:0000256" key="4">
    <source>
        <dbReference type="ARBA" id="ARBA00022618"/>
    </source>
</evidence>
<dbReference type="InterPro" id="IPR007838">
    <property type="entry name" value="Cell_div_ZapA-like"/>
</dbReference>
<evidence type="ECO:0000256" key="2">
    <source>
        <dbReference type="ARBA" id="ARBA00015195"/>
    </source>
</evidence>
<dbReference type="SUPFAM" id="SSF102829">
    <property type="entry name" value="Cell division protein ZapA-like"/>
    <property type="match status" value="1"/>
</dbReference>
<dbReference type="PANTHER" id="PTHR34981:SF1">
    <property type="entry name" value="CELL DIVISION PROTEIN ZAPA"/>
    <property type="match status" value="1"/>
</dbReference>
<comment type="subcellular location">
    <subcellularLocation>
        <location evidence="1">Cytoplasm</location>
    </subcellularLocation>
</comment>
<evidence type="ECO:0000256" key="7">
    <source>
        <dbReference type="ARBA" id="ARBA00024910"/>
    </source>
</evidence>
<evidence type="ECO:0000256" key="8">
    <source>
        <dbReference type="ARBA" id="ARBA00026068"/>
    </source>
</evidence>
<keyword evidence="6" id="KW-0131">Cell cycle</keyword>
<feature type="coiled-coil region" evidence="10">
    <location>
        <begin position="97"/>
        <end position="162"/>
    </location>
</feature>
<evidence type="ECO:0000256" key="5">
    <source>
        <dbReference type="ARBA" id="ARBA00023210"/>
    </source>
</evidence>
<dbReference type="InterPro" id="IPR053712">
    <property type="entry name" value="Bac_CellDiv_Activator"/>
</dbReference>
<evidence type="ECO:0000256" key="3">
    <source>
        <dbReference type="ARBA" id="ARBA00022490"/>
    </source>
</evidence>
<evidence type="ECO:0000256" key="6">
    <source>
        <dbReference type="ARBA" id="ARBA00023306"/>
    </source>
</evidence>
<dbReference type="Gene3D" id="6.10.250.790">
    <property type="match status" value="1"/>
</dbReference>
<evidence type="ECO:0000256" key="10">
    <source>
        <dbReference type="SAM" id="Coils"/>
    </source>
</evidence>
<evidence type="ECO:0000313" key="11">
    <source>
        <dbReference type="EMBL" id="MFO3665794.1"/>
    </source>
</evidence>
<dbReference type="RefSeq" id="WP_394022665.1">
    <property type="nucleotide sequence ID" value="NZ_JBGMEI010000006.1"/>
</dbReference>
<dbReference type="Pfam" id="PF05164">
    <property type="entry name" value="ZapA"/>
    <property type="match status" value="1"/>
</dbReference>
<comment type="function">
    <text evidence="7">Activator of cell division through the inhibition of FtsZ GTPase activity, therefore promoting FtsZ assembly into bundles of protofilaments necessary for the formation of the division Z ring. It is recruited early at mid-cell but it is not essential for cell division.</text>
</comment>
<name>A0ABW9MA27_9FIRM</name>
<dbReference type="Proteomes" id="UP001637996">
    <property type="component" value="Unassembled WGS sequence"/>
</dbReference>
<organism evidence="11 12">
    <name type="scientific">Anaerococcus martiniensis</name>
    <dbReference type="NCBI Taxonomy" id="3115615"/>
    <lineage>
        <taxon>Bacteria</taxon>
        <taxon>Bacillati</taxon>
        <taxon>Bacillota</taxon>
        <taxon>Tissierellia</taxon>
        <taxon>Tissierellales</taxon>
        <taxon>Peptoniphilaceae</taxon>
        <taxon>Anaerococcus</taxon>
    </lineage>
</organism>
<keyword evidence="5" id="KW-0717">Septation</keyword>
<evidence type="ECO:0000256" key="9">
    <source>
        <dbReference type="ARBA" id="ARBA00033158"/>
    </source>
</evidence>
<accession>A0ABW9MA27</accession>
<comment type="caution">
    <text evidence="11">The sequence shown here is derived from an EMBL/GenBank/DDBJ whole genome shotgun (WGS) entry which is preliminary data.</text>
</comment>
<keyword evidence="10" id="KW-0175">Coiled coil</keyword>
<keyword evidence="4 11" id="KW-0132">Cell division</keyword>
<keyword evidence="12" id="KW-1185">Reference proteome</keyword>
<gene>
    <name evidence="11" type="primary">zapA</name>
    <name evidence="11" type="ORF">ACCQ41_06000</name>
</gene>
<dbReference type="EMBL" id="JBGMEI010000006">
    <property type="protein sequence ID" value="MFO3665794.1"/>
    <property type="molecule type" value="Genomic_DNA"/>
</dbReference>
<dbReference type="GO" id="GO:0051301">
    <property type="term" value="P:cell division"/>
    <property type="evidence" value="ECO:0007669"/>
    <property type="project" value="UniProtKB-KW"/>
</dbReference>
<protein>
    <recommendedName>
        <fullName evidence="2">Cell division protein ZapA</fullName>
    </recommendedName>
    <alternativeName>
        <fullName evidence="9">Z ring-associated protein ZapA</fullName>
    </alternativeName>
</protein>
<dbReference type="PANTHER" id="PTHR34981">
    <property type="entry name" value="CELL DIVISION PROTEIN ZAPA"/>
    <property type="match status" value="1"/>
</dbReference>
<evidence type="ECO:0000256" key="1">
    <source>
        <dbReference type="ARBA" id="ARBA00004496"/>
    </source>
</evidence>